<dbReference type="AlphaFoldDB" id="A0A918TFS4"/>
<gene>
    <name evidence="2" type="ORF">GCM10007315_05100</name>
</gene>
<dbReference type="PANTHER" id="PTHR42852">
    <property type="entry name" value="THIOL:DISULFIDE INTERCHANGE PROTEIN DSBE"/>
    <property type="match status" value="1"/>
</dbReference>
<dbReference type="EMBL" id="BMYJ01000001">
    <property type="protein sequence ID" value="GHC46393.1"/>
    <property type="molecule type" value="Genomic_DNA"/>
</dbReference>
<sequence>MTRLVVGQMAPAFETMDLFDQPVSVTALRGRKVLLSFYRYASCPLCNMRINAVIRRHAEWQGKGLEVIAVFQSPPREMRRYVGRQDAPFPMVPDARMAFYKSYGVETSWLGFLRGGARLSVVGQAMAKGFLPGRTNGPVHRVPADFLLDETGRLAHCFYGKDAGDHLDLAVIDAFAAKGP</sequence>
<dbReference type="InterPro" id="IPR000866">
    <property type="entry name" value="AhpC/TSA"/>
</dbReference>
<dbReference type="InterPro" id="IPR036249">
    <property type="entry name" value="Thioredoxin-like_sf"/>
</dbReference>
<dbReference type="PANTHER" id="PTHR42852:SF13">
    <property type="entry name" value="PROTEIN DIPZ"/>
    <property type="match status" value="1"/>
</dbReference>
<evidence type="ECO:0000259" key="1">
    <source>
        <dbReference type="PROSITE" id="PS51352"/>
    </source>
</evidence>
<keyword evidence="3" id="KW-1185">Reference proteome</keyword>
<comment type="caution">
    <text evidence="2">The sequence shown here is derived from an EMBL/GenBank/DDBJ whole genome shotgun (WGS) entry which is preliminary data.</text>
</comment>
<dbReference type="Gene3D" id="3.40.30.10">
    <property type="entry name" value="Glutaredoxin"/>
    <property type="match status" value="1"/>
</dbReference>
<dbReference type="PROSITE" id="PS51352">
    <property type="entry name" value="THIOREDOXIN_2"/>
    <property type="match status" value="1"/>
</dbReference>
<feature type="domain" description="Thioredoxin" evidence="1">
    <location>
        <begin position="4"/>
        <end position="177"/>
    </location>
</feature>
<evidence type="ECO:0000313" key="2">
    <source>
        <dbReference type="EMBL" id="GHC46393.1"/>
    </source>
</evidence>
<evidence type="ECO:0000313" key="3">
    <source>
        <dbReference type="Proteomes" id="UP000638981"/>
    </source>
</evidence>
<dbReference type="Proteomes" id="UP000638981">
    <property type="component" value="Unassembled WGS sequence"/>
</dbReference>
<protein>
    <recommendedName>
        <fullName evidence="1">Thioredoxin domain-containing protein</fullName>
    </recommendedName>
</protein>
<accession>A0A918TFS4</accession>
<name>A0A918TFS4_9RHOB</name>
<dbReference type="SUPFAM" id="SSF52833">
    <property type="entry name" value="Thioredoxin-like"/>
    <property type="match status" value="1"/>
</dbReference>
<proteinExistence type="predicted"/>
<dbReference type="Pfam" id="PF00578">
    <property type="entry name" value="AhpC-TSA"/>
    <property type="match status" value="1"/>
</dbReference>
<reference evidence="2" key="1">
    <citation type="journal article" date="2014" name="Int. J. Syst. Evol. Microbiol.">
        <title>Complete genome sequence of Corynebacterium casei LMG S-19264T (=DSM 44701T), isolated from a smear-ripened cheese.</title>
        <authorList>
            <consortium name="US DOE Joint Genome Institute (JGI-PGF)"/>
            <person name="Walter F."/>
            <person name="Albersmeier A."/>
            <person name="Kalinowski J."/>
            <person name="Ruckert C."/>
        </authorList>
    </citation>
    <scope>NUCLEOTIDE SEQUENCE</scope>
    <source>
        <strain evidence="2">KCTC 23310</strain>
    </source>
</reference>
<dbReference type="InterPro" id="IPR050553">
    <property type="entry name" value="Thioredoxin_ResA/DsbE_sf"/>
</dbReference>
<dbReference type="GO" id="GO:0016209">
    <property type="term" value="F:antioxidant activity"/>
    <property type="evidence" value="ECO:0007669"/>
    <property type="project" value="InterPro"/>
</dbReference>
<dbReference type="RefSeq" id="WP_189410017.1">
    <property type="nucleotide sequence ID" value="NZ_BMYJ01000001.1"/>
</dbReference>
<dbReference type="InterPro" id="IPR013766">
    <property type="entry name" value="Thioredoxin_domain"/>
</dbReference>
<organism evidence="2 3">
    <name type="scientific">Neogemmobacter tilapiae</name>
    <dbReference type="NCBI Taxonomy" id="875041"/>
    <lineage>
        <taxon>Bacteria</taxon>
        <taxon>Pseudomonadati</taxon>
        <taxon>Pseudomonadota</taxon>
        <taxon>Alphaproteobacteria</taxon>
        <taxon>Rhodobacterales</taxon>
        <taxon>Paracoccaceae</taxon>
        <taxon>Neogemmobacter</taxon>
    </lineage>
</organism>
<dbReference type="GO" id="GO:0016491">
    <property type="term" value="F:oxidoreductase activity"/>
    <property type="evidence" value="ECO:0007669"/>
    <property type="project" value="InterPro"/>
</dbReference>
<reference evidence="2" key="2">
    <citation type="submission" date="2020-09" db="EMBL/GenBank/DDBJ databases">
        <authorList>
            <person name="Sun Q."/>
            <person name="Kim S."/>
        </authorList>
    </citation>
    <scope>NUCLEOTIDE SEQUENCE</scope>
    <source>
        <strain evidence="2">KCTC 23310</strain>
    </source>
</reference>